<evidence type="ECO:0000313" key="5">
    <source>
        <dbReference type="Proteomes" id="UP000249723"/>
    </source>
</evidence>
<dbReference type="InterPro" id="IPR038607">
    <property type="entry name" value="PhoD-like_sf"/>
</dbReference>
<evidence type="ECO:0000256" key="2">
    <source>
        <dbReference type="SAM" id="Phobius"/>
    </source>
</evidence>
<keyword evidence="5" id="KW-1185">Reference proteome</keyword>
<feature type="compositionally biased region" description="Low complexity" evidence="1">
    <location>
        <begin position="119"/>
        <end position="135"/>
    </location>
</feature>
<feature type="region of interest" description="Disordered" evidence="1">
    <location>
        <begin position="66"/>
        <end position="85"/>
    </location>
</feature>
<dbReference type="SUPFAM" id="SSF56300">
    <property type="entry name" value="Metallo-dependent phosphatases"/>
    <property type="match status" value="1"/>
</dbReference>
<dbReference type="Gene3D" id="3.60.21.70">
    <property type="entry name" value="PhoD-like phosphatase"/>
    <property type="match status" value="1"/>
</dbReference>
<dbReference type="Pfam" id="PF09423">
    <property type="entry name" value="PhoD"/>
    <property type="match status" value="1"/>
</dbReference>
<dbReference type="AlphaFoldDB" id="A0A2X0KJ76"/>
<accession>A0A2X0KJ76</accession>
<dbReference type="InterPro" id="IPR029052">
    <property type="entry name" value="Metallo-depent_PP-like"/>
</dbReference>
<dbReference type="EMBL" id="FMWP01000048">
    <property type="protein sequence ID" value="SCZ93712.1"/>
    <property type="molecule type" value="Genomic_DNA"/>
</dbReference>
<name>A0A2X0KJ76_9BASI</name>
<gene>
    <name evidence="4" type="ORF">BZ3500_MVSOF-1268-A1-R1_CHR6-3G08837</name>
</gene>
<dbReference type="OrthoDB" id="2100241at2759"/>
<proteinExistence type="predicted"/>
<keyword evidence="2" id="KW-1133">Transmembrane helix</keyword>
<dbReference type="PANTHER" id="PTHR43606">
    <property type="entry name" value="PHOSPHATASE, PUTATIVE (AFU_ORTHOLOGUE AFUA_6G08710)-RELATED"/>
    <property type="match status" value="1"/>
</dbReference>
<dbReference type="PANTHER" id="PTHR43606:SF2">
    <property type="entry name" value="ALKALINE PHOSPHATASE FAMILY PROTEIN (AFU_ORTHOLOGUE AFUA_5G03860)"/>
    <property type="match status" value="1"/>
</dbReference>
<keyword evidence="2" id="KW-0812">Transmembrane</keyword>
<feature type="compositionally biased region" description="Basic residues" evidence="1">
    <location>
        <begin position="136"/>
        <end position="145"/>
    </location>
</feature>
<reference evidence="5" key="1">
    <citation type="submission" date="2016-10" db="EMBL/GenBank/DDBJ databases">
        <authorList>
            <person name="Jeantristanb JTB J.-T."/>
            <person name="Ricardo R."/>
        </authorList>
    </citation>
    <scope>NUCLEOTIDE SEQUENCE [LARGE SCALE GENOMIC DNA]</scope>
</reference>
<dbReference type="Proteomes" id="UP000249723">
    <property type="component" value="Unassembled WGS sequence"/>
</dbReference>
<sequence>MVSLLAFTGGFTGFVYRFLVWSFLRLIPGRQGTYLLPAFFLLNALCFYYNSPTPTKELPTHRVETTEVESERPATPTSGAKTIISPGAPTFAQIAATEPTSSDNEIVLKGDAAFETVLTGSTASTPTSPSSAAGSLRRRKKKKQIKALDSEEPTDALIPLEDEPEQELPQSDVTLRSLISNLVLSTPSHSIFLNRVTLAINVFLLGLCLDALWTPILGQHEHDLAFARVGAVDHMSAKVFARVPPVHTALTAEPVQSANDTILSAVLSDQVDSFAGARVVYRPTKPLGKWIDGGDLRVEENRDYTGVLHLKGLWAQTEYEFRLLRPTLSSSQHPSFPSTYSFTTFPDPALSSAGSPGAGTHFSFVSTSCVKPGFPYTGPWNKKSIKGARLLKKVVEEKGLKFMLMLGDFIYADVPFYAGPSVAQYQKRYRQTFGSPDMLALLEKLPSLYTKDDHEIRNDFSSQESDPSFATANAAYRDYLGSANPSPVDEGEDYYSFRHGDAAFFVWDTRRYRSENSAIDDEHKTMLGQKQRESFEKWLKEVNNTVTWKFVASSVPFNSLWNHGQDTWAGFLSERDAIMDTLQYVPNVIVLSGDRHEFAAASIRTTVTEFSTSPLNMFYLPIRTLSQANNRGATGEDVLLNYLPDGNHKFTTFEVDTRVVNQPLVRVQVYIDGQVAWQVEVRGVPIRSPMVVPKAIGSLGKSLLELLGFKKRQWF</sequence>
<evidence type="ECO:0000313" key="4">
    <source>
        <dbReference type="EMBL" id="SCZ93712.1"/>
    </source>
</evidence>
<organism evidence="4 5">
    <name type="scientific">Microbotryum saponariae</name>
    <dbReference type="NCBI Taxonomy" id="289078"/>
    <lineage>
        <taxon>Eukaryota</taxon>
        <taxon>Fungi</taxon>
        <taxon>Dikarya</taxon>
        <taxon>Basidiomycota</taxon>
        <taxon>Pucciniomycotina</taxon>
        <taxon>Microbotryomycetes</taxon>
        <taxon>Microbotryales</taxon>
        <taxon>Microbotryaceae</taxon>
        <taxon>Microbotryum</taxon>
    </lineage>
</organism>
<dbReference type="InterPro" id="IPR052900">
    <property type="entry name" value="Phospholipid_Metab_Enz"/>
</dbReference>
<feature type="transmembrane region" description="Helical" evidence="2">
    <location>
        <begin position="6"/>
        <end position="27"/>
    </location>
</feature>
<dbReference type="InterPro" id="IPR018946">
    <property type="entry name" value="PhoD-like_MPP"/>
</dbReference>
<protein>
    <submittedName>
        <fullName evidence="4">BZ3500_MvSof-1268-A1-R1_Chr6-3g08837 protein</fullName>
    </submittedName>
</protein>
<evidence type="ECO:0000256" key="1">
    <source>
        <dbReference type="SAM" id="MobiDB-lite"/>
    </source>
</evidence>
<keyword evidence="2" id="KW-0472">Membrane</keyword>
<dbReference type="STRING" id="289078.A0A2X0KJ76"/>
<evidence type="ECO:0000259" key="3">
    <source>
        <dbReference type="Pfam" id="PF09423"/>
    </source>
</evidence>
<feature type="domain" description="PhoD-like phosphatase metallophosphatase" evidence="3">
    <location>
        <begin position="392"/>
        <end position="625"/>
    </location>
</feature>
<dbReference type="CDD" id="cd07389">
    <property type="entry name" value="MPP_PhoD"/>
    <property type="match status" value="1"/>
</dbReference>
<feature type="region of interest" description="Disordered" evidence="1">
    <location>
        <begin position="119"/>
        <end position="156"/>
    </location>
</feature>